<accession>A0A7H8NJ41</accession>
<dbReference type="Proteomes" id="UP000509303">
    <property type="component" value="Chromosome"/>
</dbReference>
<dbReference type="EMBL" id="CP054929">
    <property type="protein sequence ID" value="QKW54356.1"/>
    <property type="molecule type" value="Genomic_DNA"/>
</dbReference>
<gene>
    <name evidence="1" type="ORF">HUT08_08735</name>
</gene>
<evidence type="ECO:0000313" key="2">
    <source>
        <dbReference type="Proteomes" id="UP000509303"/>
    </source>
</evidence>
<evidence type="ECO:0000313" key="1">
    <source>
        <dbReference type="EMBL" id="QKW54356.1"/>
    </source>
</evidence>
<sequence length="414" mass="44727">MQRACAARDFQEIFRLVNRRTGASHAAMAAAIGKMTNSRVSDVIRGVRGIRGQGVIERVADGFGIPGEMLGLPRRPWEDPPGSVDATGNGNPHLASVLDSEPRARAQYAHDNPRSLDLLTVAGLRQRVQDLDARYVSEPSTALIAEAGQCLGQLGHWQTYTTTSVIRRDLHAAQAEASTLMGQLVWDASGRTEHATARTYFVQAETAARELCDPIAEGLALLRTAFVALYGEKNPRAGLELAQRTASTVKGYSQVLGGLAVLHAAEAHAMLHERKDCERELGKAERHFDQVSGSDAAAPLFSPSQFGRLAGSCFLFLGDAFRAEESLVGATHALRDGSKPHAIMLSNLALAYIRQRKIDEAIAALYVAIDVVGRHRGGGGLNLVFQAARELKPWRDAPAVHGLYDRLMNLMVVG</sequence>
<protein>
    <submittedName>
        <fullName evidence="1">Transcriptional regulator</fullName>
    </submittedName>
</protein>
<dbReference type="AlphaFoldDB" id="A0A7H8NJ41"/>
<organism evidence="1 2">
    <name type="scientific">Streptomyces buecherae</name>
    <dbReference type="NCBI Taxonomy" id="2763006"/>
    <lineage>
        <taxon>Bacteria</taxon>
        <taxon>Bacillati</taxon>
        <taxon>Actinomycetota</taxon>
        <taxon>Actinomycetes</taxon>
        <taxon>Kitasatosporales</taxon>
        <taxon>Streptomycetaceae</taxon>
        <taxon>Streptomyces</taxon>
    </lineage>
</organism>
<keyword evidence="2" id="KW-1185">Reference proteome</keyword>
<proteinExistence type="predicted"/>
<name>A0A7H8NJ41_9ACTN</name>
<reference evidence="1 2" key="1">
    <citation type="submission" date="2020-06" db="EMBL/GenBank/DDBJ databases">
        <title>Genome mining for natural products.</title>
        <authorList>
            <person name="Zhang B."/>
            <person name="Shi J."/>
            <person name="Ge H."/>
        </authorList>
    </citation>
    <scope>NUCLEOTIDE SEQUENCE [LARGE SCALE GENOMIC DNA]</scope>
    <source>
        <strain evidence="1 2">NA00687</strain>
    </source>
</reference>